<feature type="transmembrane region" description="Helical" evidence="6">
    <location>
        <begin position="272"/>
        <end position="296"/>
    </location>
</feature>
<feature type="transmembrane region" description="Helical" evidence="6">
    <location>
        <begin position="154"/>
        <end position="177"/>
    </location>
</feature>
<evidence type="ECO:0000256" key="2">
    <source>
        <dbReference type="ARBA" id="ARBA00022692"/>
    </source>
</evidence>
<reference evidence="8" key="1">
    <citation type="journal article" date="2023" name="Mol. Phylogenet. Evol.">
        <title>Genome-scale phylogeny and comparative genomics of the fungal order Sordariales.</title>
        <authorList>
            <person name="Hensen N."/>
            <person name="Bonometti L."/>
            <person name="Westerberg I."/>
            <person name="Brannstrom I.O."/>
            <person name="Guillou S."/>
            <person name="Cros-Aarteil S."/>
            <person name="Calhoun S."/>
            <person name="Haridas S."/>
            <person name="Kuo A."/>
            <person name="Mondo S."/>
            <person name="Pangilinan J."/>
            <person name="Riley R."/>
            <person name="LaButti K."/>
            <person name="Andreopoulos B."/>
            <person name="Lipzen A."/>
            <person name="Chen C."/>
            <person name="Yan M."/>
            <person name="Daum C."/>
            <person name="Ng V."/>
            <person name="Clum A."/>
            <person name="Steindorff A."/>
            <person name="Ohm R.A."/>
            <person name="Martin F."/>
            <person name="Silar P."/>
            <person name="Natvig D.O."/>
            <person name="Lalanne C."/>
            <person name="Gautier V."/>
            <person name="Ament-Velasquez S.L."/>
            <person name="Kruys A."/>
            <person name="Hutchinson M.I."/>
            <person name="Powell A.J."/>
            <person name="Barry K."/>
            <person name="Miller A.N."/>
            <person name="Grigoriev I.V."/>
            <person name="Debuchy R."/>
            <person name="Gladieux P."/>
            <person name="Hiltunen Thoren M."/>
            <person name="Johannesson H."/>
        </authorList>
    </citation>
    <scope>NUCLEOTIDE SEQUENCE [LARGE SCALE GENOMIC DNA]</scope>
    <source>
        <strain evidence="8">CBS 284.82</strain>
    </source>
</reference>
<keyword evidence="2 6" id="KW-0812">Transmembrane</keyword>
<evidence type="ECO:0000256" key="3">
    <source>
        <dbReference type="ARBA" id="ARBA00022989"/>
    </source>
</evidence>
<feature type="transmembrane region" description="Helical" evidence="6">
    <location>
        <begin position="112"/>
        <end position="133"/>
    </location>
</feature>
<evidence type="ECO:0000313" key="8">
    <source>
        <dbReference type="Proteomes" id="UP001303115"/>
    </source>
</evidence>
<feature type="transmembrane region" description="Helical" evidence="6">
    <location>
        <begin position="189"/>
        <end position="213"/>
    </location>
</feature>
<evidence type="ECO:0000256" key="1">
    <source>
        <dbReference type="ARBA" id="ARBA00004141"/>
    </source>
</evidence>
<dbReference type="PANTHER" id="PTHR31465:SF15">
    <property type="entry name" value="LIPID TRANSPORTER ATNI-RELATED"/>
    <property type="match status" value="1"/>
</dbReference>
<feature type="transmembrane region" description="Helical" evidence="6">
    <location>
        <begin position="234"/>
        <end position="252"/>
    </location>
</feature>
<protein>
    <submittedName>
        <fullName evidence="7">RTA1 like protein-domain-containing protein</fullName>
    </submittedName>
</protein>
<comment type="subcellular location">
    <subcellularLocation>
        <location evidence="1">Membrane</location>
        <topology evidence="1">Multi-pass membrane protein</topology>
    </subcellularLocation>
</comment>
<evidence type="ECO:0000313" key="7">
    <source>
        <dbReference type="EMBL" id="KAK4038558.1"/>
    </source>
</evidence>
<evidence type="ECO:0000256" key="6">
    <source>
        <dbReference type="SAM" id="Phobius"/>
    </source>
</evidence>
<sequence>MLLYHLTTAARLLRRDDEDDGGDENCVHVTPGPNGNVPPGACNAYYNFDPQFAPAVAVAVIFGVLTGIHIFEAVVFKKRYTWILIMGALWETLAFIMHSLGAKDQQNLGYAMGWQLLFLLAPLWINAFVYMTFARMVLYWHPEGKVASLRAAVIARWFVIADVLSFIVQGVGGIMASPDAGADVVRIGLNIYLAGLGVQEFFILVFLGFMVVFQRQCGRVRSFDGKPSWRPLQYGLYVVLVCITVRIIFRIIEFSGGFDIDNPIPLHEEYAYALDCFPMMLTLLILAVIHPGRYLLGPASEFPRISRKEKKALKREKKAARLEEKEAKKRAKEHRKTERSGSGSDDAGYQV</sequence>
<dbReference type="InterPro" id="IPR007568">
    <property type="entry name" value="RTA1"/>
</dbReference>
<proteinExistence type="predicted"/>
<dbReference type="GO" id="GO:0016020">
    <property type="term" value="C:membrane"/>
    <property type="evidence" value="ECO:0007669"/>
    <property type="project" value="UniProtKB-SubCell"/>
</dbReference>
<accession>A0AAN6SQP9</accession>
<evidence type="ECO:0000256" key="5">
    <source>
        <dbReference type="SAM" id="MobiDB-lite"/>
    </source>
</evidence>
<dbReference type="AlphaFoldDB" id="A0AAN6SQP9"/>
<keyword evidence="8" id="KW-1185">Reference proteome</keyword>
<keyword evidence="4 6" id="KW-0472">Membrane</keyword>
<feature type="transmembrane region" description="Helical" evidence="6">
    <location>
        <begin position="82"/>
        <end position="100"/>
    </location>
</feature>
<keyword evidence="3 6" id="KW-1133">Transmembrane helix</keyword>
<organism evidence="7 8">
    <name type="scientific">Parachaetomium inaequale</name>
    <dbReference type="NCBI Taxonomy" id="2588326"/>
    <lineage>
        <taxon>Eukaryota</taxon>
        <taxon>Fungi</taxon>
        <taxon>Dikarya</taxon>
        <taxon>Ascomycota</taxon>
        <taxon>Pezizomycotina</taxon>
        <taxon>Sordariomycetes</taxon>
        <taxon>Sordariomycetidae</taxon>
        <taxon>Sordariales</taxon>
        <taxon>Chaetomiaceae</taxon>
        <taxon>Parachaetomium</taxon>
    </lineage>
</organism>
<evidence type="ECO:0000256" key="4">
    <source>
        <dbReference type="ARBA" id="ARBA00023136"/>
    </source>
</evidence>
<gene>
    <name evidence="7" type="ORF">C8A01DRAFT_17366</name>
</gene>
<feature type="region of interest" description="Disordered" evidence="5">
    <location>
        <begin position="310"/>
        <end position="351"/>
    </location>
</feature>
<dbReference type="Pfam" id="PF04479">
    <property type="entry name" value="RTA1"/>
    <property type="match status" value="1"/>
</dbReference>
<feature type="transmembrane region" description="Helical" evidence="6">
    <location>
        <begin position="52"/>
        <end position="75"/>
    </location>
</feature>
<dbReference type="PANTHER" id="PTHR31465">
    <property type="entry name" value="PROTEIN RTA1-RELATED"/>
    <property type="match status" value="1"/>
</dbReference>
<dbReference type="EMBL" id="MU854425">
    <property type="protein sequence ID" value="KAK4038558.1"/>
    <property type="molecule type" value="Genomic_DNA"/>
</dbReference>
<comment type="caution">
    <text evidence="7">The sequence shown here is derived from an EMBL/GenBank/DDBJ whole genome shotgun (WGS) entry which is preliminary data.</text>
</comment>
<name>A0AAN6SQP9_9PEZI</name>
<dbReference type="Proteomes" id="UP001303115">
    <property type="component" value="Unassembled WGS sequence"/>
</dbReference>